<sequence>MEIILKQDVQNLGFKDDVLTVKNGYGRNYLIPQGFAILATPSAKKVLAENLKQRAFKEQKIVDEAKQTAEALKGLEVKIPAKTGGTDKLFGSISNADLAEIFAKEGHAIDKKFISVAGGTIKRTGKYTAAVRLHREVILDFNFEVVAEAN</sequence>
<keyword evidence="11" id="KW-1185">Reference proteome</keyword>
<dbReference type="HAMAP" id="MF_00503">
    <property type="entry name" value="Ribosomal_bL9"/>
    <property type="match status" value="1"/>
</dbReference>
<dbReference type="Proteomes" id="UP001143543">
    <property type="component" value="Unassembled WGS sequence"/>
</dbReference>
<keyword evidence="4 7" id="KW-0689">Ribosomal protein</keyword>
<dbReference type="InterPro" id="IPR036935">
    <property type="entry name" value="Ribosomal_bL9_N_sf"/>
</dbReference>
<accession>A0ABQ5MKS2</accession>
<name>A0ABQ5MKS2_9FLAO</name>
<keyword evidence="5 7" id="KW-0687">Ribonucleoprotein</keyword>
<dbReference type="InterPro" id="IPR020069">
    <property type="entry name" value="Ribosomal_bL9_C"/>
</dbReference>
<comment type="similarity">
    <text evidence="1 7">Belongs to the bacterial ribosomal protein bL9 family.</text>
</comment>
<dbReference type="NCBIfam" id="TIGR00158">
    <property type="entry name" value="L9"/>
    <property type="match status" value="1"/>
</dbReference>
<gene>
    <name evidence="7 10" type="primary">rplI</name>
    <name evidence="10" type="ORF">Y10_23420</name>
</gene>
<evidence type="ECO:0000313" key="10">
    <source>
        <dbReference type="EMBL" id="GLB49974.1"/>
    </source>
</evidence>
<dbReference type="SUPFAM" id="SSF55658">
    <property type="entry name" value="L9 N-domain-like"/>
    <property type="match status" value="1"/>
</dbReference>
<evidence type="ECO:0000313" key="11">
    <source>
        <dbReference type="Proteomes" id="UP001143543"/>
    </source>
</evidence>
<dbReference type="Pfam" id="PF01281">
    <property type="entry name" value="Ribosomal_L9_N"/>
    <property type="match status" value="1"/>
</dbReference>
<dbReference type="InterPro" id="IPR020594">
    <property type="entry name" value="Ribosomal_bL9_bac/chp"/>
</dbReference>
<dbReference type="InterPro" id="IPR009027">
    <property type="entry name" value="Ribosomal_bL9/RNase_H1_N"/>
</dbReference>
<dbReference type="Gene3D" id="3.40.5.10">
    <property type="entry name" value="Ribosomal protein L9, N-terminal domain"/>
    <property type="match status" value="1"/>
</dbReference>
<evidence type="ECO:0000256" key="7">
    <source>
        <dbReference type="HAMAP-Rule" id="MF_00503"/>
    </source>
</evidence>
<dbReference type="RefSeq" id="WP_281765592.1">
    <property type="nucleotide sequence ID" value="NZ_BRVO01000002.1"/>
</dbReference>
<dbReference type="InterPro" id="IPR036791">
    <property type="entry name" value="Ribosomal_bL9_C_sf"/>
</dbReference>
<evidence type="ECO:0000256" key="2">
    <source>
        <dbReference type="ARBA" id="ARBA00022730"/>
    </source>
</evidence>
<evidence type="ECO:0000256" key="3">
    <source>
        <dbReference type="ARBA" id="ARBA00022884"/>
    </source>
</evidence>
<evidence type="ECO:0000259" key="9">
    <source>
        <dbReference type="Pfam" id="PF03948"/>
    </source>
</evidence>
<evidence type="ECO:0000256" key="5">
    <source>
        <dbReference type="ARBA" id="ARBA00023274"/>
    </source>
</evidence>
<dbReference type="Pfam" id="PF03948">
    <property type="entry name" value="Ribosomal_L9_C"/>
    <property type="match status" value="1"/>
</dbReference>
<feature type="domain" description="Ribosomal protein L9" evidence="8">
    <location>
        <begin position="1"/>
        <end position="46"/>
    </location>
</feature>
<dbReference type="InterPro" id="IPR000244">
    <property type="entry name" value="Ribosomal_bL9"/>
</dbReference>
<evidence type="ECO:0000256" key="4">
    <source>
        <dbReference type="ARBA" id="ARBA00022980"/>
    </source>
</evidence>
<keyword evidence="3 7" id="KW-0694">RNA-binding</keyword>
<dbReference type="SUPFAM" id="SSF55653">
    <property type="entry name" value="Ribosomal protein L9 C-domain"/>
    <property type="match status" value="1"/>
</dbReference>
<dbReference type="GO" id="GO:0005840">
    <property type="term" value="C:ribosome"/>
    <property type="evidence" value="ECO:0007669"/>
    <property type="project" value="UniProtKB-KW"/>
</dbReference>
<dbReference type="Gene3D" id="3.10.430.100">
    <property type="entry name" value="Ribosomal protein L9, C-terminal domain"/>
    <property type="match status" value="1"/>
</dbReference>
<evidence type="ECO:0000256" key="6">
    <source>
        <dbReference type="ARBA" id="ARBA00035292"/>
    </source>
</evidence>
<evidence type="ECO:0000256" key="1">
    <source>
        <dbReference type="ARBA" id="ARBA00010605"/>
    </source>
</evidence>
<dbReference type="PANTHER" id="PTHR21368">
    <property type="entry name" value="50S RIBOSOMAL PROTEIN L9"/>
    <property type="match status" value="1"/>
</dbReference>
<comment type="function">
    <text evidence="7">Binds to the 23S rRNA.</text>
</comment>
<keyword evidence="2 7" id="KW-0699">rRNA-binding</keyword>
<comment type="caution">
    <text evidence="10">The sequence shown here is derived from an EMBL/GenBank/DDBJ whole genome shotgun (WGS) entry which is preliminary data.</text>
</comment>
<dbReference type="InterPro" id="IPR020070">
    <property type="entry name" value="Ribosomal_bL9_N"/>
</dbReference>
<proteinExistence type="inferred from homology"/>
<protein>
    <recommendedName>
        <fullName evidence="6 7">Large ribosomal subunit protein bL9</fullName>
    </recommendedName>
</protein>
<feature type="domain" description="Large ribosomal subunit protein bL9 C-terminal" evidence="9">
    <location>
        <begin position="64"/>
        <end position="147"/>
    </location>
</feature>
<organism evidence="10 11">
    <name type="scientific">Neptunitalea lumnitzerae</name>
    <dbReference type="NCBI Taxonomy" id="2965509"/>
    <lineage>
        <taxon>Bacteria</taxon>
        <taxon>Pseudomonadati</taxon>
        <taxon>Bacteroidota</taxon>
        <taxon>Flavobacteriia</taxon>
        <taxon>Flavobacteriales</taxon>
        <taxon>Flavobacteriaceae</taxon>
        <taxon>Neptunitalea</taxon>
    </lineage>
</organism>
<dbReference type="EMBL" id="BRVO01000002">
    <property type="protein sequence ID" value="GLB49974.1"/>
    <property type="molecule type" value="Genomic_DNA"/>
</dbReference>
<reference evidence="10" key="1">
    <citation type="submission" date="2022-07" db="EMBL/GenBank/DDBJ databases">
        <title>Taxonomy of Novel Oxalotrophic and Methylotrophic Bacteria.</title>
        <authorList>
            <person name="Sahin N."/>
            <person name="Tani A."/>
        </authorList>
    </citation>
    <scope>NUCLEOTIDE SEQUENCE</scope>
    <source>
        <strain evidence="10">Y10</strain>
    </source>
</reference>
<evidence type="ECO:0000259" key="8">
    <source>
        <dbReference type="Pfam" id="PF01281"/>
    </source>
</evidence>